<evidence type="ECO:0000313" key="1">
    <source>
        <dbReference type="EMBL" id="MBA9022675.1"/>
    </source>
</evidence>
<sequence>MDQFAAGPSAAEIISELRGQGYRMYDVMEQQLPEDYAALTQEIAAIVARRPTAAQARDQALQATAAIRKKHAKSMHQAPDESLHAALTSQLDLMQLVAARETAASCARFIISGPAALVEPDKQYLRAFDANAVDVFGAIGAARENPQPIEAVTDADWEEVGNALIAQGGTSDDLQSLTALDPKDENLCRATIRFFRAVLAVEGPAGRRVRADIAYGLAAN</sequence>
<organism evidence="1 2">
    <name type="scientific">Aminobacter ciceronei</name>
    <dbReference type="NCBI Taxonomy" id="150723"/>
    <lineage>
        <taxon>Bacteria</taxon>
        <taxon>Pseudomonadati</taxon>
        <taxon>Pseudomonadota</taxon>
        <taxon>Alphaproteobacteria</taxon>
        <taxon>Hyphomicrobiales</taxon>
        <taxon>Phyllobacteriaceae</taxon>
        <taxon>Aminobacter</taxon>
    </lineage>
</organism>
<proteinExistence type="predicted"/>
<name>A0ABR6CCD2_9HYPH</name>
<keyword evidence="2" id="KW-1185">Reference proteome</keyword>
<comment type="caution">
    <text evidence="1">The sequence shown here is derived from an EMBL/GenBank/DDBJ whole genome shotgun (WGS) entry which is preliminary data.</text>
</comment>
<evidence type="ECO:0000313" key="2">
    <source>
        <dbReference type="Proteomes" id="UP000587524"/>
    </source>
</evidence>
<reference evidence="1 2" key="1">
    <citation type="submission" date="2020-08" db="EMBL/GenBank/DDBJ databases">
        <title>Genomic Encyclopedia of Type Strains, Phase IV (KMG-IV): sequencing the most valuable type-strain genomes for metagenomic binning, comparative biology and taxonomic classification.</title>
        <authorList>
            <person name="Goeker M."/>
        </authorList>
    </citation>
    <scope>NUCLEOTIDE SEQUENCE [LARGE SCALE GENOMIC DNA]</scope>
    <source>
        <strain evidence="1 2">DSM 17455</strain>
    </source>
</reference>
<dbReference type="EMBL" id="JACJHZ010000025">
    <property type="protein sequence ID" value="MBA9022675.1"/>
    <property type="molecule type" value="Genomic_DNA"/>
</dbReference>
<protein>
    <submittedName>
        <fullName evidence="1">Uncharacterized protein</fullName>
    </submittedName>
</protein>
<gene>
    <name evidence="1" type="ORF">HNQ97_004691</name>
</gene>
<dbReference type="Proteomes" id="UP000587524">
    <property type="component" value="Unassembled WGS sequence"/>
</dbReference>
<dbReference type="RefSeq" id="WP_182575348.1">
    <property type="nucleotide sequence ID" value="NZ_JACJHY010000025.1"/>
</dbReference>
<accession>A0ABR6CCD2</accession>